<dbReference type="SUPFAM" id="SSF48403">
    <property type="entry name" value="Ankyrin repeat"/>
    <property type="match status" value="1"/>
</dbReference>
<dbReference type="Gene3D" id="1.25.40.20">
    <property type="entry name" value="Ankyrin repeat-containing domain"/>
    <property type="match status" value="2"/>
</dbReference>
<keyword evidence="2" id="KW-0677">Repeat</keyword>
<keyword evidence="5" id="KW-1185">Reference proteome</keyword>
<dbReference type="OrthoDB" id="366390at2759"/>
<dbReference type="InterPro" id="IPR042637">
    <property type="entry name" value="AN34A/B/C"/>
</dbReference>
<dbReference type="AlphaFoldDB" id="A0A8B6DQL8"/>
<evidence type="ECO:0000313" key="5">
    <source>
        <dbReference type="Proteomes" id="UP000596742"/>
    </source>
</evidence>
<dbReference type="InterPro" id="IPR036770">
    <property type="entry name" value="Ankyrin_rpt-contain_sf"/>
</dbReference>
<organism evidence="4 5">
    <name type="scientific">Mytilus galloprovincialis</name>
    <name type="common">Mediterranean mussel</name>
    <dbReference type="NCBI Taxonomy" id="29158"/>
    <lineage>
        <taxon>Eukaryota</taxon>
        <taxon>Metazoa</taxon>
        <taxon>Spiralia</taxon>
        <taxon>Lophotrochozoa</taxon>
        <taxon>Mollusca</taxon>
        <taxon>Bivalvia</taxon>
        <taxon>Autobranchia</taxon>
        <taxon>Pteriomorphia</taxon>
        <taxon>Mytilida</taxon>
        <taxon>Mytiloidea</taxon>
        <taxon>Mytilidae</taxon>
        <taxon>Mytilinae</taxon>
        <taxon>Mytilus</taxon>
    </lineage>
</organism>
<evidence type="ECO:0000313" key="4">
    <source>
        <dbReference type="EMBL" id="VDI22753.1"/>
    </source>
</evidence>
<keyword evidence="3" id="KW-0040">ANK repeat</keyword>
<name>A0A8B6DQL8_MYTGA</name>
<dbReference type="Pfam" id="PF12796">
    <property type="entry name" value="Ank_2"/>
    <property type="match status" value="2"/>
</dbReference>
<evidence type="ECO:0000256" key="3">
    <source>
        <dbReference type="ARBA" id="ARBA00023043"/>
    </source>
</evidence>
<dbReference type="PANTHER" id="PTHR24156">
    <property type="entry name" value="ANK_REP_REGION DOMAIN-CONTAINING PROTEIN"/>
    <property type="match status" value="1"/>
</dbReference>
<evidence type="ECO:0000256" key="1">
    <source>
        <dbReference type="ARBA" id="ARBA00010029"/>
    </source>
</evidence>
<dbReference type="InterPro" id="IPR002110">
    <property type="entry name" value="Ankyrin_rpt"/>
</dbReference>
<dbReference type="Proteomes" id="UP000596742">
    <property type="component" value="Unassembled WGS sequence"/>
</dbReference>
<dbReference type="PANTHER" id="PTHR24156:SF3">
    <property type="entry name" value="ANKYRIN REPEAT DOMAIN-CONTAINING PROTEIN 34C-LIKE"/>
    <property type="match status" value="1"/>
</dbReference>
<reference evidence="4" key="1">
    <citation type="submission" date="2018-11" db="EMBL/GenBank/DDBJ databases">
        <authorList>
            <person name="Alioto T."/>
            <person name="Alioto T."/>
        </authorList>
    </citation>
    <scope>NUCLEOTIDE SEQUENCE</scope>
</reference>
<proteinExistence type="inferred from homology"/>
<evidence type="ECO:0000256" key="2">
    <source>
        <dbReference type="ARBA" id="ARBA00022737"/>
    </source>
</evidence>
<dbReference type="EMBL" id="UYJE01003835">
    <property type="protein sequence ID" value="VDI22753.1"/>
    <property type="molecule type" value="Genomic_DNA"/>
</dbReference>
<comment type="similarity">
    <text evidence="1">Belongs to the ANKRD34 family.</text>
</comment>
<gene>
    <name evidence="4" type="ORF">MGAL_10B000447</name>
</gene>
<protein>
    <submittedName>
        <fullName evidence="4">Uncharacterized protein</fullName>
    </submittedName>
</protein>
<accession>A0A8B6DQL8</accession>
<comment type="caution">
    <text evidence="4">The sequence shown here is derived from an EMBL/GenBank/DDBJ whole genome shotgun (WGS) entry which is preliminary data.</text>
</comment>
<sequence>METLLFAAVCGKRYKLARILVEGGIDPNCTNEDGETPLLMVCNEKTNGNQRRMQIEFIRTLMDNNANYLNRDNYGRSSLTCAHINRDLQVIKILQEIAISEKRFKLARILVEGGVDVNCQNEEGETPLLMVCDGKPVGNTKRLQMGLIRILLNRRANYRTRDRYGRTSLTCAHINKDHHVIQLLEDTCL</sequence>